<evidence type="ECO:0000313" key="2">
    <source>
        <dbReference type="Proteomes" id="UP001501844"/>
    </source>
</evidence>
<dbReference type="EMBL" id="BAABGX010000001">
    <property type="protein sequence ID" value="GAA4299504.1"/>
    <property type="molecule type" value="Genomic_DNA"/>
</dbReference>
<comment type="caution">
    <text evidence="1">The sequence shown here is derived from an EMBL/GenBank/DDBJ whole genome shotgun (WGS) entry which is preliminary data.</text>
</comment>
<keyword evidence="2" id="KW-1185">Reference proteome</keyword>
<protein>
    <submittedName>
        <fullName evidence="1">Uncharacterized protein</fullName>
    </submittedName>
</protein>
<gene>
    <name evidence="1" type="ORF">GCM10023183_08820</name>
</gene>
<dbReference type="Proteomes" id="UP001501844">
    <property type="component" value="Unassembled WGS sequence"/>
</dbReference>
<organism evidence="1 2">
    <name type="scientific">Nibribacter koreensis</name>
    <dbReference type="NCBI Taxonomy" id="1084519"/>
    <lineage>
        <taxon>Bacteria</taxon>
        <taxon>Pseudomonadati</taxon>
        <taxon>Bacteroidota</taxon>
        <taxon>Cytophagia</taxon>
        <taxon>Cytophagales</taxon>
        <taxon>Hymenobacteraceae</taxon>
        <taxon>Nibribacter</taxon>
    </lineage>
</organism>
<reference evidence="2" key="1">
    <citation type="journal article" date="2019" name="Int. J. Syst. Evol. Microbiol.">
        <title>The Global Catalogue of Microorganisms (GCM) 10K type strain sequencing project: providing services to taxonomists for standard genome sequencing and annotation.</title>
        <authorList>
            <consortium name="The Broad Institute Genomics Platform"/>
            <consortium name="The Broad Institute Genome Sequencing Center for Infectious Disease"/>
            <person name="Wu L."/>
            <person name="Ma J."/>
        </authorList>
    </citation>
    <scope>NUCLEOTIDE SEQUENCE [LARGE SCALE GENOMIC DNA]</scope>
    <source>
        <strain evidence="2">JCM 17917</strain>
    </source>
</reference>
<evidence type="ECO:0000313" key="1">
    <source>
        <dbReference type="EMBL" id="GAA4299504.1"/>
    </source>
</evidence>
<sequence length="66" mass="7802">MRYMPFEMIPYTTQDPRPFAFSVEFGVMLAFKDVLGFNKGCTHIEAFYKGRPVILGKPKRYKHQRN</sequence>
<name>A0ABP8FB39_9BACT</name>
<proteinExistence type="predicted"/>
<accession>A0ABP8FB39</accession>
<dbReference type="RefSeq" id="WP_345162730.1">
    <property type="nucleotide sequence ID" value="NZ_BAABGX010000001.1"/>
</dbReference>